<evidence type="ECO:0000313" key="2">
    <source>
        <dbReference type="EMBL" id="KAJ8301050.1"/>
    </source>
</evidence>
<protein>
    <recommendedName>
        <fullName evidence="1">YqaJ viral recombinase domain-containing protein</fullName>
    </recommendedName>
</protein>
<keyword evidence="3" id="KW-1185">Reference proteome</keyword>
<dbReference type="InterPro" id="IPR019080">
    <property type="entry name" value="YqaJ_viral_recombinase"/>
</dbReference>
<dbReference type="Gene3D" id="3.90.320.10">
    <property type="match status" value="1"/>
</dbReference>
<accession>A0ABQ9EC67</accession>
<feature type="domain" description="YqaJ viral recombinase" evidence="1">
    <location>
        <begin position="90"/>
        <end position="160"/>
    </location>
</feature>
<comment type="caution">
    <text evidence="2">The sequence shown here is derived from an EMBL/GenBank/DDBJ whole genome shotgun (WGS) entry which is preliminary data.</text>
</comment>
<dbReference type="SUPFAM" id="SSF52980">
    <property type="entry name" value="Restriction endonuclease-like"/>
    <property type="match status" value="1"/>
</dbReference>
<reference evidence="2 3" key="1">
    <citation type="submission" date="2022-12" db="EMBL/GenBank/DDBJ databases">
        <title>Chromosome-level genome of Tegillarca granosa.</title>
        <authorList>
            <person name="Kim J."/>
        </authorList>
    </citation>
    <scope>NUCLEOTIDE SEQUENCE [LARGE SCALE GENOMIC DNA]</scope>
    <source>
        <strain evidence="2">Teg-2019</strain>
        <tissue evidence="2">Adductor muscle</tissue>
    </source>
</reference>
<dbReference type="InterPro" id="IPR011604">
    <property type="entry name" value="PDDEXK-like_dom_sf"/>
</dbReference>
<organism evidence="2 3">
    <name type="scientific">Tegillarca granosa</name>
    <name type="common">Malaysian cockle</name>
    <name type="synonym">Anadara granosa</name>
    <dbReference type="NCBI Taxonomy" id="220873"/>
    <lineage>
        <taxon>Eukaryota</taxon>
        <taxon>Metazoa</taxon>
        <taxon>Spiralia</taxon>
        <taxon>Lophotrochozoa</taxon>
        <taxon>Mollusca</taxon>
        <taxon>Bivalvia</taxon>
        <taxon>Autobranchia</taxon>
        <taxon>Pteriomorphia</taxon>
        <taxon>Arcoida</taxon>
        <taxon>Arcoidea</taxon>
        <taxon>Arcidae</taxon>
        <taxon>Tegillarca</taxon>
    </lineage>
</organism>
<evidence type="ECO:0000313" key="3">
    <source>
        <dbReference type="Proteomes" id="UP001217089"/>
    </source>
</evidence>
<name>A0ABQ9EC67_TEGGR</name>
<dbReference type="Pfam" id="PF09588">
    <property type="entry name" value="YqaJ"/>
    <property type="match status" value="1"/>
</dbReference>
<dbReference type="PANTHER" id="PTHR46609:SF8">
    <property type="entry name" value="YQAJ VIRAL RECOMBINASE DOMAIN-CONTAINING PROTEIN"/>
    <property type="match status" value="1"/>
</dbReference>
<sequence>MATRETLNKLRLNALKELATECNVDITMKKKARSSTETRRKVKNFRCLDRAAKHYDAGYIQDITFAQVDERTVYIKAACRASKKKIIYNRLPEAIQWGIDNESRAKKDYADLKAVLCTYFEIEATGLTLCKTRSFMGASGDGRITDETGTGVLEVKCPFSVGGTNVTDMQVSDAIALLSSSGSSLCQSLTKCSEHECDVGVKCFLLTALIHAALFRLLAGN</sequence>
<gene>
    <name evidence="2" type="ORF">KUTeg_022569</name>
</gene>
<evidence type="ECO:0000259" key="1">
    <source>
        <dbReference type="Pfam" id="PF09588"/>
    </source>
</evidence>
<proteinExistence type="predicted"/>
<dbReference type="Proteomes" id="UP001217089">
    <property type="component" value="Unassembled WGS sequence"/>
</dbReference>
<dbReference type="InterPro" id="IPR011335">
    <property type="entry name" value="Restrct_endonuc-II-like"/>
</dbReference>
<dbReference type="EMBL" id="JARBDR010000919">
    <property type="protein sequence ID" value="KAJ8301050.1"/>
    <property type="molecule type" value="Genomic_DNA"/>
</dbReference>
<dbReference type="PANTHER" id="PTHR46609">
    <property type="entry name" value="EXONUCLEASE, PHAGE-TYPE/RECB, C-TERMINAL DOMAIN-CONTAINING PROTEIN"/>
    <property type="match status" value="1"/>
</dbReference>
<dbReference type="InterPro" id="IPR051703">
    <property type="entry name" value="NF-kappa-B_Signaling_Reg"/>
</dbReference>